<comment type="caution">
    <text evidence="1">The sequence shown here is derived from an EMBL/GenBank/DDBJ whole genome shotgun (WGS) entry which is preliminary data.</text>
</comment>
<proteinExistence type="predicted"/>
<gene>
    <name evidence="1" type="ORF">DPMN_110907</name>
</gene>
<dbReference type="SUPFAM" id="SSF48726">
    <property type="entry name" value="Immunoglobulin"/>
    <property type="match status" value="1"/>
</dbReference>
<reference evidence="1" key="2">
    <citation type="submission" date="2020-11" db="EMBL/GenBank/DDBJ databases">
        <authorList>
            <person name="McCartney M.A."/>
            <person name="Auch B."/>
            <person name="Kono T."/>
            <person name="Mallez S."/>
            <person name="Becker A."/>
            <person name="Gohl D.M."/>
            <person name="Silverstein K.A.T."/>
            <person name="Koren S."/>
            <person name="Bechman K.B."/>
            <person name="Herman A."/>
            <person name="Abrahante J.E."/>
            <person name="Garbe J."/>
        </authorList>
    </citation>
    <scope>NUCLEOTIDE SEQUENCE</scope>
    <source>
        <strain evidence="1">Duluth1</strain>
        <tissue evidence="1">Whole animal</tissue>
    </source>
</reference>
<dbReference type="AlphaFoldDB" id="A0A9D4KDA0"/>
<dbReference type="Proteomes" id="UP000828390">
    <property type="component" value="Unassembled WGS sequence"/>
</dbReference>
<protein>
    <submittedName>
        <fullName evidence="1">Uncharacterized protein</fullName>
    </submittedName>
</protein>
<accession>A0A9D4KDA0</accession>
<dbReference type="InterPro" id="IPR036179">
    <property type="entry name" value="Ig-like_dom_sf"/>
</dbReference>
<organism evidence="1 2">
    <name type="scientific">Dreissena polymorpha</name>
    <name type="common">Zebra mussel</name>
    <name type="synonym">Mytilus polymorpha</name>
    <dbReference type="NCBI Taxonomy" id="45954"/>
    <lineage>
        <taxon>Eukaryota</taxon>
        <taxon>Metazoa</taxon>
        <taxon>Spiralia</taxon>
        <taxon>Lophotrochozoa</taxon>
        <taxon>Mollusca</taxon>
        <taxon>Bivalvia</taxon>
        <taxon>Autobranchia</taxon>
        <taxon>Heteroconchia</taxon>
        <taxon>Euheterodonta</taxon>
        <taxon>Imparidentia</taxon>
        <taxon>Neoheterodontei</taxon>
        <taxon>Myida</taxon>
        <taxon>Dreissenoidea</taxon>
        <taxon>Dreissenidae</taxon>
        <taxon>Dreissena</taxon>
    </lineage>
</organism>
<evidence type="ECO:0000313" key="1">
    <source>
        <dbReference type="EMBL" id="KAH3837516.1"/>
    </source>
</evidence>
<reference evidence="1" key="1">
    <citation type="journal article" date="2019" name="bioRxiv">
        <title>The Genome of the Zebra Mussel, Dreissena polymorpha: A Resource for Invasive Species Research.</title>
        <authorList>
            <person name="McCartney M.A."/>
            <person name="Auch B."/>
            <person name="Kono T."/>
            <person name="Mallez S."/>
            <person name="Zhang Y."/>
            <person name="Obille A."/>
            <person name="Becker A."/>
            <person name="Abrahante J.E."/>
            <person name="Garbe J."/>
            <person name="Badalamenti J.P."/>
            <person name="Herman A."/>
            <person name="Mangelson H."/>
            <person name="Liachko I."/>
            <person name="Sullivan S."/>
            <person name="Sone E.D."/>
            <person name="Koren S."/>
            <person name="Silverstein K.A.T."/>
            <person name="Beckman K.B."/>
            <person name="Gohl D.M."/>
        </authorList>
    </citation>
    <scope>NUCLEOTIDE SEQUENCE</scope>
    <source>
        <strain evidence="1">Duluth1</strain>
        <tissue evidence="1">Whole animal</tissue>
    </source>
</reference>
<sequence length="74" mass="8136">MSNDTHVLVYVGNVLTTKHRPGVHIEKKVAYISNTIYSTLAIYSAHMADAGTYVCRTSGLLTTSFKVDVLNGKY</sequence>
<name>A0A9D4KDA0_DREPO</name>
<evidence type="ECO:0000313" key="2">
    <source>
        <dbReference type="Proteomes" id="UP000828390"/>
    </source>
</evidence>
<dbReference type="EMBL" id="JAIWYP010000004">
    <property type="protein sequence ID" value="KAH3837516.1"/>
    <property type="molecule type" value="Genomic_DNA"/>
</dbReference>
<keyword evidence="2" id="KW-1185">Reference proteome</keyword>